<dbReference type="GO" id="GO:0043565">
    <property type="term" value="F:sequence-specific DNA binding"/>
    <property type="evidence" value="ECO:0007669"/>
    <property type="project" value="InterPro"/>
</dbReference>
<dbReference type="PROSITE" id="PS00041">
    <property type="entry name" value="HTH_ARAC_FAMILY_1"/>
    <property type="match status" value="1"/>
</dbReference>
<dbReference type="InterPro" id="IPR009057">
    <property type="entry name" value="Homeodomain-like_sf"/>
</dbReference>
<keyword evidence="2" id="KW-0238">DNA-binding</keyword>
<keyword evidence="7" id="KW-1185">Reference proteome</keyword>
<evidence type="ECO:0000256" key="1">
    <source>
        <dbReference type="ARBA" id="ARBA00023015"/>
    </source>
</evidence>
<gene>
    <name evidence="6" type="ORF">GCM10007100_09960</name>
</gene>
<dbReference type="EMBL" id="BMXI01000003">
    <property type="protein sequence ID" value="GHC46364.1"/>
    <property type="molecule type" value="Genomic_DNA"/>
</dbReference>
<keyword evidence="4" id="KW-0804">Transcription</keyword>
<evidence type="ECO:0000256" key="4">
    <source>
        <dbReference type="ARBA" id="ARBA00023163"/>
    </source>
</evidence>
<dbReference type="InterPro" id="IPR037923">
    <property type="entry name" value="HTH-like"/>
</dbReference>
<dbReference type="Gene3D" id="1.10.10.60">
    <property type="entry name" value="Homeodomain-like"/>
    <property type="match status" value="1"/>
</dbReference>
<keyword evidence="1" id="KW-0805">Transcription regulation</keyword>
<dbReference type="PANTHER" id="PTHR46796">
    <property type="entry name" value="HTH-TYPE TRANSCRIPTIONAL ACTIVATOR RHAS-RELATED"/>
    <property type="match status" value="1"/>
</dbReference>
<proteinExistence type="predicted"/>
<feature type="domain" description="HTH araC/xylS-type" evidence="5">
    <location>
        <begin position="200"/>
        <end position="298"/>
    </location>
</feature>
<evidence type="ECO:0000256" key="2">
    <source>
        <dbReference type="ARBA" id="ARBA00023125"/>
    </source>
</evidence>
<protein>
    <recommendedName>
        <fullName evidence="5">HTH araC/xylS-type domain-containing protein</fullName>
    </recommendedName>
</protein>
<reference evidence="6" key="2">
    <citation type="submission" date="2020-09" db="EMBL/GenBank/DDBJ databases">
        <authorList>
            <person name="Sun Q."/>
            <person name="Kim S."/>
        </authorList>
    </citation>
    <scope>NUCLEOTIDE SEQUENCE</scope>
    <source>
        <strain evidence="6">KCTC 12988</strain>
    </source>
</reference>
<dbReference type="SUPFAM" id="SSF51215">
    <property type="entry name" value="Regulatory protein AraC"/>
    <property type="match status" value="1"/>
</dbReference>
<dbReference type="AlphaFoldDB" id="A0A918WGV8"/>
<keyword evidence="3" id="KW-0010">Activator</keyword>
<dbReference type="PROSITE" id="PS01124">
    <property type="entry name" value="HTH_ARAC_FAMILY_2"/>
    <property type="match status" value="1"/>
</dbReference>
<sequence length="315" mass="35031">MTVEALDTHTSSLESIGELAQSLGEPENYFAGKDWSELILPNEVLCFLRSKQTEEDGWGAISTNSKRYDQHRRFVLLIALEGAGQVGVETSLWNLAPSEALVMFPHQAHYYAELADRFSWLFVTFDLPLAFWPEIQELRDSPRHLSEELLAKLDRFLKVWKEANGPQGALESSRILGEILLELASGERLQSLGQESDLVRKIRERVEANLKEDLSVKALADYLGVSGSYLREQFREGAGVSLGHFVRSVRLMQATRLLRDSSLSVREVAEQSGFGSFTAFSRAFGQVYGTSPSVYRKSVAGSPETVPGAPSSIES</sequence>
<dbReference type="InterPro" id="IPR018060">
    <property type="entry name" value="HTH_AraC"/>
</dbReference>
<dbReference type="InterPro" id="IPR018062">
    <property type="entry name" value="HTH_AraC-typ_CS"/>
</dbReference>
<dbReference type="InterPro" id="IPR020449">
    <property type="entry name" value="Tscrpt_reg_AraC-type_HTH"/>
</dbReference>
<accession>A0A918WGV8</accession>
<comment type="caution">
    <text evidence="6">The sequence shown here is derived from an EMBL/GenBank/DDBJ whole genome shotgun (WGS) entry which is preliminary data.</text>
</comment>
<dbReference type="SUPFAM" id="SSF46689">
    <property type="entry name" value="Homeodomain-like"/>
    <property type="match status" value="2"/>
</dbReference>
<evidence type="ECO:0000259" key="5">
    <source>
        <dbReference type="PROSITE" id="PS01124"/>
    </source>
</evidence>
<dbReference type="PRINTS" id="PR00032">
    <property type="entry name" value="HTHARAC"/>
</dbReference>
<name>A0A918WGV8_9BACT</name>
<organism evidence="6 7">
    <name type="scientific">Roseibacillus persicicus</name>
    <dbReference type="NCBI Taxonomy" id="454148"/>
    <lineage>
        <taxon>Bacteria</taxon>
        <taxon>Pseudomonadati</taxon>
        <taxon>Verrucomicrobiota</taxon>
        <taxon>Verrucomicrobiia</taxon>
        <taxon>Verrucomicrobiales</taxon>
        <taxon>Verrucomicrobiaceae</taxon>
        <taxon>Roseibacillus</taxon>
    </lineage>
</organism>
<dbReference type="Pfam" id="PF12833">
    <property type="entry name" value="HTH_18"/>
    <property type="match status" value="1"/>
</dbReference>
<evidence type="ECO:0000313" key="6">
    <source>
        <dbReference type="EMBL" id="GHC46364.1"/>
    </source>
</evidence>
<dbReference type="GO" id="GO:0003700">
    <property type="term" value="F:DNA-binding transcription factor activity"/>
    <property type="evidence" value="ECO:0007669"/>
    <property type="project" value="InterPro"/>
</dbReference>
<dbReference type="SMART" id="SM00342">
    <property type="entry name" value="HTH_ARAC"/>
    <property type="match status" value="1"/>
</dbReference>
<reference evidence="6" key="1">
    <citation type="journal article" date="2014" name="Int. J. Syst. Evol. Microbiol.">
        <title>Complete genome sequence of Corynebacterium casei LMG S-19264T (=DSM 44701T), isolated from a smear-ripened cheese.</title>
        <authorList>
            <consortium name="US DOE Joint Genome Institute (JGI-PGF)"/>
            <person name="Walter F."/>
            <person name="Albersmeier A."/>
            <person name="Kalinowski J."/>
            <person name="Ruckert C."/>
        </authorList>
    </citation>
    <scope>NUCLEOTIDE SEQUENCE</scope>
    <source>
        <strain evidence="6">KCTC 12988</strain>
    </source>
</reference>
<dbReference type="InterPro" id="IPR050204">
    <property type="entry name" value="AraC_XylS_family_regulators"/>
</dbReference>
<evidence type="ECO:0000256" key="3">
    <source>
        <dbReference type="ARBA" id="ARBA00023159"/>
    </source>
</evidence>
<dbReference type="Proteomes" id="UP000644507">
    <property type="component" value="Unassembled WGS sequence"/>
</dbReference>
<evidence type="ECO:0000313" key="7">
    <source>
        <dbReference type="Proteomes" id="UP000644507"/>
    </source>
</evidence>